<dbReference type="GO" id="GO:0006950">
    <property type="term" value="P:response to stress"/>
    <property type="evidence" value="ECO:0007669"/>
    <property type="project" value="UniProtKB-ARBA"/>
</dbReference>
<dbReference type="AlphaFoldDB" id="A0A6L7F3X7"/>
<evidence type="ECO:0000313" key="2">
    <source>
        <dbReference type="EMBL" id="MXG91932.1"/>
    </source>
</evidence>
<dbReference type="Proteomes" id="UP000473325">
    <property type="component" value="Unassembled WGS sequence"/>
</dbReference>
<name>A0A6L7F3X7_9ACTN</name>
<reference evidence="2 3" key="1">
    <citation type="submission" date="2019-12" db="EMBL/GenBank/DDBJ databases">
        <authorList>
            <person name="Kun Z."/>
        </authorList>
    </citation>
    <scope>NUCLEOTIDE SEQUENCE [LARGE SCALE GENOMIC DNA]</scope>
    <source>
        <strain evidence="2 3">YIM 123512</strain>
    </source>
</reference>
<feature type="domain" description="SprT-like" evidence="1">
    <location>
        <begin position="1"/>
        <end position="139"/>
    </location>
</feature>
<comment type="caution">
    <text evidence="2">The sequence shown here is derived from an EMBL/GenBank/DDBJ whole genome shotgun (WGS) entry which is preliminary data.</text>
</comment>
<dbReference type="EMBL" id="WUEK01000016">
    <property type="protein sequence ID" value="MXG91932.1"/>
    <property type="molecule type" value="Genomic_DNA"/>
</dbReference>
<protein>
    <submittedName>
        <fullName evidence="2">M48 family peptidase</fullName>
    </submittedName>
</protein>
<accession>A0A6L7F3X7</accession>
<dbReference type="RefSeq" id="WP_160879867.1">
    <property type="nucleotide sequence ID" value="NZ_WUEK01000016.1"/>
</dbReference>
<evidence type="ECO:0000313" key="3">
    <source>
        <dbReference type="Proteomes" id="UP000473325"/>
    </source>
</evidence>
<evidence type="ECO:0000259" key="1">
    <source>
        <dbReference type="SMART" id="SM00731"/>
    </source>
</evidence>
<sequence length="222" mass="24478">MELSDACAMAEHLLEVHGLGEWSVFFDGAKRRAGICRYAERVIGLSAPLTVVHTVDEVRDTVLHEIAHALAGPRHGHDAHWRAIAVSIGCSGQRCVSPDAPTAPAAWLGVCPGGHTVERHRRPERVMTCGRCSRGFDLRHVYSWTHHGRPAVLHPNYEAELARLREGRRVVLLPVGARARVVVEGEHHGTVGRVAKRGRTSYHLEAGRVVLRVPFAWVEPVP</sequence>
<gene>
    <name evidence="2" type="ORF">GRQ65_20520</name>
</gene>
<keyword evidence="3" id="KW-1185">Reference proteome</keyword>
<dbReference type="InterPro" id="IPR006640">
    <property type="entry name" value="SprT-like_domain"/>
</dbReference>
<organism evidence="2 3">
    <name type="scientific">Nocardioides flavescens</name>
    <dbReference type="NCBI Taxonomy" id="2691959"/>
    <lineage>
        <taxon>Bacteria</taxon>
        <taxon>Bacillati</taxon>
        <taxon>Actinomycetota</taxon>
        <taxon>Actinomycetes</taxon>
        <taxon>Propionibacteriales</taxon>
        <taxon>Nocardioidaceae</taxon>
        <taxon>Nocardioides</taxon>
    </lineage>
</organism>
<dbReference type="SMART" id="SM00731">
    <property type="entry name" value="SprT"/>
    <property type="match status" value="1"/>
</dbReference>
<dbReference type="Pfam" id="PF10263">
    <property type="entry name" value="SprT-like"/>
    <property type="match status" value="1"/>
</dbReference>
<proteinExistence type="predicted"/>